<dbReference type="InterPro" id="IPR052337">
    <property type="entry name" value="SAT4-like"/>
</dbReference>
<dbReference type="InterPro" id="IPR049326">
    <property type="entry name" value="Rhodopsin_dom_fungi"/>
</dbReference>
<organism evidence="8 9">
    <name type="scientific">Lasiosphaeria miniovina</name>
    <dbReference type="NCBI Taxonomy" id="1954250"/>
    <lineage>
        <taxon>Eukaryota</taxon>
        <taxon>Fungi</taxon>
        <taxon>Dikarya</taxon>
        <taxon>Ascomycota</taxon>
        <taxon>Pezizomycotina</taxon>
        <taxon>Sordariomycetes</taxon>
        <taxon>Sordariomycetidae</taxon>
        <taxon>Sordariales</taxon>
        <taxon>Lasiosphaeriaceae</taxon>
        <taxon>Lasiosphaeria</taxon>
    </lineage>
</organism>
<accession>A0AA40DLZ0</accession>
<keyword evidence="4 6" id="KW-0472">Membrane</keyword>
<feature type="transmembrane region" description="Helical" evidence="6">
    <location>
        <begin position="63"/>
        <end position="82"/>
    </location>
</feature>
<evidence type="ECO:0000256" key="6">
    <source>
        <dbReference type="SAM" id="Phobius"/>
    </source>
</evidence>
<evidence type="ECO:0000313" key="8">
    <source>
        <dbReference type="EMBL" id="KAK0706116.1"/>
    </source>
</evidence>
<evidence type="ECO:0000256" key="4">
    <source>
        <dbReference type="ARBA" id="ARBA00023136"/>
    </source>
</evidence>
<comment type="caution">
    <text evidence="8">The sequence shown here is derived from an EMBL/GenBank/DDBJ whole genome shotgun (WGS) entry which is preliminary data.</text>
</comment>
<reference evidence="8" key="1">
    <citation type="submission" date="2023-06" db="EMBL/GenBank/DDBJ databases">
        <title>Genome-scale phylogeny and comparative genomics of the fungal order Sordariales.</title>
        <authorList>
            <consortium name="Lawrence Berkeley National Laboratory"/>
            <person name="Hensen N."/>
            <person name="Bonometti L."/>
            <person name="Westerberg I."/>
            <person name="Brannstrom I.O."/>
            <person name="Guillou S."/>
            <person name="Cros-Aarteil S."/>
            <person name="Calhoun S."/>
            <person name="Haridas S."/>
            <person name="Kuo A."/>
            <person name="Mondo S."/>
            <person name="Pangilinan J."/>
            <person name="Riley R."/>
            <person name="LaButti K."/>
            <person name="Andreopoulos B."/>
            <person name="Lipzen A."/>
            <person name="Chen C."/>
            <person name="Yanf M."/>
            <person name="Daum C."/>
            <person name="Ng V."/>
            <person name="Clum A."/>
            <person name="Steindorff A."/>
            <person name="Ohm R."/>
            <person name="Martin F."/>
            <person name="Silar P."/>
            <person name="Natvig D."/>
            <person name="Lalanne C."/>
            <person name="Gautier V."/>
            <person name="Ament-velasquez S.L."/>
            <person name="Kruys A."/>
            <person name="Hutchinson M.I."/>
            <person name="Powell A.J."/>
            <person name="Barry K."/>
            <person name="Miller A.N."/>
            <person name="Grigoriev I.V."/>
            <person name="Debuchy R."/>
            <person name="Gladieux P."/>
            <person name="Thoren M.H."/>
            <person name="Johannesson H."/>
        </authorList>
    </citation>
    <scope>NUCLEOTIDE SEQUENCE</scope>
    <source>
        <strain evidence="8">SMH2392-1A</strain>
    </source>
</reference>
<protein>
    <recommendedName>
        <fullName evidence="7">Rhodopsin domain-containing protein</fullName>
    </recommendedName>
</protein>
<dbReference type="RefSeq" id="XP_060291210.1">
    <property type="nucleotide sequence ID" value="XM_060445989.1"/>
</dbReference>
<evidence type="ECO:0000256" key="5">
    <source>
        <dbReference type="ARBA" id="ARBA00038359"/>
    </source>
</evidence>
<evidence type="ECO:0000259" key="7">
    <source>
        <dbReference type="Pfam" id="PF20684"/>
    </source>
</evidence>
<feature type="transmembrane region" description="Helical" evidence="6">
    <location>
        <begin position="190"/>
        <end position="212"/>
    </location>
</feature>
<dbReference type="PANTHER" id="PTHR33048:SF160">
    <property type="entry name" value="SAT4 FAMILY MEMBRANE PROTEIN"/>
    <property type="match status" value="1"/>
</dbReference>
<feature type="transmembrane region" description="Helical" evidence="6">
    <location>
        <begin position="142"/>
        <end position="170"/>
    </location>
</feature>
<dbReference type="Proteomes" id="UP001172101">
    <property type="component" value="Unassembled WGS sequence"/>
</dbReference>
<dbReference type="PANTHER" id="PTHR33048">
    <property type="entry name" value="PTH11-LIKE INTEGRAL MEMBRANE PROTEIN (AFU_ORTHOLOGUE AFUA_5G11245)"/>
    <property type="match status" value="1"/>
</dbReference>
<proteinExistence type="inferred from homology"/>
<evidence type="ECO:0000256" key="1">
    <source>
        <dbReference type="ARBA" id="ARBA00004141"/>
    </source>
</evidence>
<evidence type="ECO:0000256" key="3">
    <source>
        <dbReference type="ARBA" id="ARBA00022989"/>
    </source>
</evidence>
<keyword evidence="3 6" id="KW-1133">Transmembrane helix</keyword>
<dbReference type="Pfam" id="PF20684">
    <property type="entry name" value="Fung_rhodopsin"/>
    <property type="match status" value="1"/>
</dbReference>
<feature type="domain" description="Rhodopsin" evidence="7">
    <location>
        <begin position="47"/>
        <end position="241"/>
    </location>
</feature>
<feature type="transmembrane region" description="Helical" evidence="6">
    <location>
        <begin position="30"/>
        <end position="51"/>
    </location>
</feature>
<gene>
    <name evidence="8" type="ORF">B0T26DRAFT_755646</name>
</gene>
<comment type="similarity">
    <text evidence="5">Belongs to the SAT4 family.</text>
</comment>
<dbReference type="GeneID" id="85329259"/>
<evidence type="ECO:0000256" key="2">
    <source>
        <dbReference type="ARBA" id="ARBA00022692"/>
    </source>
</evidence>
<keyword evidence="9" id="KW-1185">Reference proteome</keyword>
<feature type="transmembrane region" description="Helical" evidence="6">
    <location>
        <begin position="224"/>
        <end position="243"/>
    </location>
</feature>
<dbReference type="AlphaFoldDB" id="A0AA40DLZ0"/>
<dbReference type="GO" id="GO:0016020">
    <property type="term" value="C:membrane"/>
    <property type="evidence" value="ECO:0007669"/>
    <property type="project" value="UniProtKB-SubCell"/>
</dbReference>
<evidence type="ECO:0000313" key="9">
    <source>
        <dbReference type="Proteomes" id="UP001172101"/>
    </source>
</evidence>
<dbReference type="EMBL" id="JAUIRO010000007">
    <property type="protein sequence ID" value="KAK0706116.1"/>
    <property type="molecule type" value="Genomic_DNA"/>
</dbReference>
<comment type="subcellular location">
    <subcellularLocation>
        <location evidence="1">Membrane</location>
        <topology evidence="1">Multi-pass membrane protein</topology>
    </subcellularLocation>
</comment>
<feature type="transmembrane region" description="Helical" evidence="6">
    <location>
        <begin position="102"/>
        <end position="121"/>
    </location>
</feature>
<sequence>MSGPANATATGLVPLLPPTEINDTHKVYSMAQSFLVMMFLATGVCVWRLVARFRAGNFGLDDYTAVVALLAYIAWSTLAVYANLNAGVGKPLWEITLGEYTIWFKILMATAFLYPIMSTLVRTSIILFYQRIFGVPGSRFRVLCWVFIGVNVAYMATFAVLSALMCRAAGGDLDLFPLKCNIEYSLDTNTAMHGVGFGLDVVLTALPIYPVLRLHMPRRQKAGIALLFLLGASATAAAGVKFVL</sequence>
<name>A0AA40DLZ0_9PEZI</name>
<keyword evidence="2 6" id="KW-0812">Transmembrane</keyword>